<evidence type="ECO:0000313" key="1">
    <source>
        <dbReference type="EMBL" id="TLS53086.1"/>
    </source>
</evidence>
<protein>
    <recommendedName>
        <fullName evidence="3">DUF3939 domain-containing protein</fullName>
    </recommendedName>
</protein>
<accession>A0A5R9GFD0</accession>
<organism evidence="1 2">
    <name type="scientific">Paenibacillus antri</name>
    <dbReference type="NCBI Taxonomy" id="2582848"/>
    <lineage>
        <taxon>Bacteria</taxon>
        <taxon>Bacillati</taxon>
        <taxon>Bacillota</taxon>
        <taxon>Bacilli</taxon>
        <taxon>Bacillales</taxon>
        <taxon>Paenibacillaceae</taxon>
        <taxon>Paenibacillus</taxon>
    </lineage>
</organism>
<proteinExistence type="predicted"/>
<dbReference type="AlphaFoldDB" id="A0A5R9GFD0"/>
<dbReference type="PROSITE" id="PS51257">
    <property type="entry name" value="PROKAR_LIPOPROTEIN"/>
    <property type="match status" value="1"/>
</dbReference>
<evidence type="ECO:0000313" key="2">
    <source>
        <dbReference type="Proteomes" id="UP000309676"/>
    </source>
</evidence>
<dbReference type="EMBL" id="VCIW01000003">
    <property type="protein sequence ID" value="TLS53086.1"/>
    <property type="molecule type" value="Genomic_DNA"/>
</dbReference>
<dbReference type="RefSeq" id="WP_138193327.1">
    <property type="nucleotide sequence ID" value="NZ_VCIW01000003.1"/>
</dbReference>
<sequence length="248" mass="27617">MVIRRWSRVLFILLAAAMLTGCMYRGEIERRQANPAFVREEIDRVAAAVERYYKARGVYPIKNADESTPVFEKYVIDLNRLVRTEMLSSIPANAFEAGGHYYYLLVHPETEPVVMLMDLSAVQQVADLQQDVDRYRDANGKLPAGAETAPGFFAIDYAALKRDAPDIRSPFTNQILPVLLHASGETLIDYGLDIMEASRQAAEAAEPPVAEGEDAREWLAKASPLAPALSYPYVWRNGEPVLTAPEGK</sequence>
<reference evidence="1 2" key="1">
    <citation type="submission" date="2019-05" db="EMBL/GenBank/DDBJ databases">
        <authorList>
            <person name="Narsing Rao M.P."/>
            <person name="Li W.J."/>
        </authorList>
    </citation>
    <scope>NUCLEOTIDE SEQUENCE [LARGE SCALE GENOMIC DNA]</scope>
    <source>
        <strain evidence="1 2">SYSU_K30003</strain>
    </source>
</reference>
<dbReference type="OrthoDB" id="2449131at2"/>
<keyword evidence="2" id="KW-1185">Reference proteome</keyword>
<name>A0A5R9GFD0_9BACL</name>
<evidence type="ECO:0008006" key="3">
    <source>
        <dbReference type="Google" id="ProtNLM"/>
    </source>
</evidence>
<dbReference type="Proteomes" id="UP000309676">
    <property type="component" value="Unassembled WGS sequence"/>
</dbReference>
<gene>
    <name evidence="1" type="ORF">FE782_06875</name>
</gene>
<comment type="caution">
    <text evidence="1">The sequence shown here is derived from an EMBL/GenBank/DDBJ whole genome shotgun (WGS) entry which is preliminary data.</text>
</comment>